<evidence type="ECO:0000313" key="9">
    <source>
        <dbReference type="Proteomes" id="UP000008281"/>
    </source>
</evidence>
<dbReference type="AlphaFoldDB" id="E3NEQ7"/>
<protein>
    <recommendedName>
        <fullName evidence="10">RING-type domain-containing protein</fullName>
    </recommendedName>
</protein>
<name>E3NEQ7_CAERE</name>
<dbReference type="PANTHER" id="PTHR47156">
    <property type="entry name" value="PROTEIN CBG20824"/>
    <property type="match status" value="1"/>
</dbReference>
<proteinExistence type="predicted"/>
<dbReference type="InterPro" id="IPR017907">
    <property type="entry name" value="Znf_RING_CS"/>
</dbReference>
<dbReference type="Gene3D" id="3.30.160.60">
    <property type="entry name" value="Classic Zinc Finger"/>
    <property type="match status" value="1"/>
</dbReference>
<feature type="domain" description="B box-type" evidence="7">
    <location>
        <begin position="127"/>
        <end position="168"/>
    </location>
</feature>
<dbReference type="SUPFAM" id="SSF57845">
    <property type="entry name" value="B-box zinc-binding domain"/>
    <property type="match status" value="1"/>
</dbReference>
<dbReference type="InterPro" id="IPR013083">
    <property type="entry name" value="Znf_RING/FYVE/PHD"/>
</dbReference>
<organism evidence="9">
    <name type="scientific">Caenorhabditis remanei</name>
    <name type="common">Caenorhabditis vulgaris</name>
    <dbReference type="NCBI Taxonomy" id="31234"/>
    <lineage>
        <taxon>Eukaryota</taxon>
        <taxon>Metazoa</taxon>
        <taxon>Ecdysozoa</taxon>
        <taxon>Nematoda</taxon>
        <taxon>Chromadorea</taxon>
        <taxon>Rhabditida</taxon>
        <taxon>Rhabditina</taxon>
        <taxon>Rhabditomorpha</taxon>
        <taxon>Rhabditoidea</taxon>
        <taxon>Rhabditidae</taxon>
        <taxon>Peloderinae</taxon>
        <taxon>Caenorhabditis</taxon>
    </lineage>
</organism>
<gene>
    <name evidence="8" type="ORF">CRE_11480</name>
</gene>
<dbReference type="InParanoid" id="E3NEQ7"/>
<reference evidence="8" key="1">
    <citation type="submission" date="2007-07" db="EMBL/GenBank/DDBJ databases">
        <title>PCAP assembly of the Caenorhabditis remanei genome.</title>
        <authorList>
            <consortium name="The Caenorhabditis remanei Sequencing Consortium"/>
            <person name="Wilson R.K."/>
        </authorList>
    </citation>
    <scope>NUCLEOTIDE SEQUENCE [LARGE SCALE GENOMIC DNA]</scope>
    <source>
        <strain evidence="8">PB4641</strain>
    </source>
</reference>
<dbReference type="OrthoDB" id="6051125at2759"/>
<evidence type="ECO:0008006" key="10">
    <source>
        <dbReference type="Google" id="ProtNLM"/>
    </source>
</evidence>
<dbReference type="InterPro" id="IPR000315">
    <property type="entry name" value="Znf_B-box"/>
</dbReference>
<feature type="coiled-coil region" evidence="5">
    <location>
        <begin position="221"/>
        <end position="262"/>
    </location>
</feature>
<keyword evidence="9" id="KW-1185">Reference proteome</keyword>
<keyword evidence="2 4" id="KW-0863">Zinc-finger</keyword>
<dbReference type="PROSITE" id="PS50089">
    <property type="entry name" value="ZF_RING_2"/>
    <property type="match status" value="2"/>
</dbReference>
<evidence type="ECO:0000259" key="7">
    <source>
        <dbReference type="PROSITE" id="PS50119"/>
    </source>
</evidence>
<feature type="domain" description="RING-type" evidence="6">
    <location>
        <begin position="11"/>
        <end position="57"/>
    </location>
</feature>
<dbReference type="SUPFAM" id="SSF57850">
    <property type="entry name" value="RING/U-box"/>
    <property type="match status" value="2"/>
</dbReference>
<dbReference type="SMART" id="SM00336">
    <property type="entry name" value="BBOX"/>
    <property type="match status" value="2"/>
</dbReference>
<sequence>MTEKQEITFDCKICNDDFDDETPDLIPRILTNCGHTICDKCANQMLIKSRIICPFDRKVTVLVGGEFLLSVSKSYFTIFTDHASGLPKNFFLVGLIQERKKLTEYTEYVPKPGDFERKKETCIENPCFQNYKHKAVFFCEQCDEDFCESCFISLHRPKTFATHKKTLITEKPLKLPQCPEHPYNIADLWCKDSNCKVVEKRMCHTCLLAGEHKSHEYELLRDRIRSNVEKLKTEIKKSKEHIETYKAKKRRLENCMETYNEKNPLYLELVQMISNQFEVKKVNALEQLRLFSLRRQKWFLKDIDFTKDKIEGFENTISEAVKKLRKNLHEVANLNLPEKLPTFDLLELKDFHYSLTKEMELTISIKGNKILTFDCKICNDDFDDETPDLIPRILTNCGHTICDKCANRLLSQSEIVCPFDRKITVLVGCDASGLAKNFFLVGQIQERKKCAESEYVRKSDDSETDEEKCIENPCFENSNHEAVFFCEQCDEDFCERFRLST</sequence>
<dbReference type="Gene3D" id="3.30.40.10">
    <property type="entry name" value="Zinc/RING finger domain, C3HC4 (zinc finger)"/>
    <property type="match status" value="2"/>
</dbReference>
<feature type="domain" description="RING-type" evidence="6">
    <location>
        <begin position="375"/>
        <end position="421"/>
    </location>
</feature>
<evidence type="ECO:0000313" key="8">
    <source>
        <dbReference type="EMBL" id="EFO94736.1"/>
    </source>
</evidence>
<dbReference type="eggNOG" id="KOG4185">
    <property type="taxonomic scope" value="Eukaryota"/>
</dbReference>
<dbReference type="Pfam" id="PF14634">
    <property type="entry name" value="zf-RING_5"/>
    <property type="match status" value="2"/>
</dbReference>
<dbReference type="PROSITE" id="PS50119">
    <property type="entry name" value="ZF_BBOX"/>
    <property type="match status" value="1"/>
</dbReference>
<dbReference type="Proteomes" id="UP000008281">
    <property type="component" value="Unassembled WGS sequence"/>
</dbReference>
<dbReference type="InterPro" id="IPR052667">
    <property type="entry name" value="E3_ubiquitin-ligase_RING"/>
</dbReference>
<keyword evidence="5" id="KW-0175">Coiled coil</keyword>
<dbReference type="InterPro" id="IPR001841">
    <property type="entry name" value="Znf_RING"/>
</dbReference>
<dbReference type="STRING" id="31234.E3NEQ7"/>
<dbReference type="SMART" id="SM00184">
    <property type="entry name" value="RING"/>
    <property type="match status" value="2"/>
</dbReference>
<evidence type="ECO:0000259" key="6">
    <source>
        <dbReference type="PROSITE" id="PS50089"/>
    </source>
</evidence>
<evidence type="ECO:0000256" key="2">
    <source>
        <dbReference type="ARBA" id="ARBA00022771"/>
    </source>
</evidence>
<evidence type="ECO:0000256" key="5">
    <source>
        <dbReference type="SAM" id="Coils"/>
    </source>
</evidence>
<dbReference type="EMBL" id="DS268625">
    <property type="protein sequence ID" value="EFO94736.1"/>
    <property type="molecule type" value="Genomic_DNA"/>
</dbReference>
<dbReference type="HOGENOM" id="CLU_544281_0_0_1"/>
<accession>E3NEQ7</accession>
<evidence type="ECO:0000256" key="3">
    <source>
        <dbReference type="ARBA" id="ARBA00022833"/>
    </source>
</evidence>
<dbReference type="PROSITE" id="PS00518">
    <property type="entry name" value="ZF_RING_1"/>
    <property type="match status" value="2"/>
</dbReference>
<keyword evidence="1" id="KW-0479">Metal-binding</keyword>
<evidence type="ECO:0000256" key="4">
    <source>
        <dbReference type="PROSITE-ProRule" id="PRU00024"/>
    </source>
</evidence>
<dbReference type="PANTHER" id="PTHR47156:SF10">
    <property type="entry name" value="E3 UBIQUITIN-PROTEIN LIGASE TRIM-21-RELATED"/>
    <property type="match status" value="1"/>
</dbReference>
<evidence type="ECO:0000256" key="1">
    <source>
        <dbReference type="ARBA" id="ARBA00022723"/>
    </source>
</evidence>
<keyword evidence="3" id="KW-0862">Zinc</keyword>
<dbReference type="GO" id="GO:0008270">
    <property type="term" value="F:zinc ion binding"/>
    <property type="evidence" value="ECO:0007669"/>
    <property type="project" value="UniProtKB-KW"/>
</dbReference>